<evidence type="ECO:0000313" key="2">
    <source>
        <dbReference type="EMBL" id="KAA8592489.1"/>
    </source>
</evidence>
<keyword evidence="3" id="KW-1185">Reference proteome</keyword>
<dbReference type="Proteomes" id="UP000327493">
    <property type="component" value="Chromosome 5"/>
</dbReference>
<gene>
    <name evidence="2" type="ORF">FQN60_017944</name>
</gene>
<feature type="non-terminal residue" evidence="2">
    <location>
        <position position="1"/>
    </location>
</feature>
<accession>A0A5J5DGW0</accession>
<reference evidence="2 3" key="1">
    <citation type="submission" date="2019-08" db="EMBL/GenBank/DDBJ databases">
        <title>A chromosome-level genome assembly, high-density linkage maps, and genome scans reveal the genomic architecture of hybrid incompatibilities underlying speciation via character displacement in darters (Percidae: Etheostominae).</title>
        <authorList>
            <person name="Moran R.L."/>
            <person name="Catchen J.M."/>
            <person name="Fuller R.C."/>
        </authorList>
    </citation>
    <scope>NUCLEOTIDE SEQUENCE [LARGE SCALE GENOMIC DNA]</scope>
    <source>
        <strain evidence="2">EspeVRDwgs_2016</strain>
        <tissue evidence="2">Muscle</tissue>
    </source>
</reference>
<evidence type="ECO:0000256" key="1">
    <source>
        <dbReference type="SAM" id="SignalP"/>
    </source>
</evidence>
<comment type="caution">
    <text evidence="2">The sequence shown here is derived from an EMBL/GenBank/DDBJ whole genome shotgun (WGS) entry which is preliminary data.</text>
</comment>
<keyword evidence="1" id="KW-0732">Signal</keyword>
<proteinExistence type="predicted"/>
<dbReference type="EMBL" id="VOFY01000005">
    <property type="protein sequence ID" value="KAA8592489.1"/>
    <property type="molecule type" value="Genomic_DNA"/>
</dbReference>
<dbReference type="AlphaFoldDB" id="A0A5J5DGW0"/>
<sequence length="102" mass="11732">PNQRNCNFLYNLFLSIFRNVLLAKVLNGKLETTEICFSEFEARVATITSKAKEAVGQQESFVLTDSQGNEIMMELEGRHIGSKNPGKHLMELLQFNERKRLR</sequence>
<protein>
    <submittedName>
        <fullName evidence="2">Uncharacterized protein</fullName>
    </submittedName>
</protein>
<name>A0A5J5DGW0_9PERO</name>
<organism evidence="2 3">
    <name type="scientific">Etheostoma spectabile</name>
    <name type="common">orangethroat darter</name>
    <dbReference type="NCBI Taxonomy" id="54343"/>
    <lineage>
        <taxon>Eukaryota</taxon>
        <taxon>Metazoa</taxon>
        <taxon>Chordata</taxon>
        <taxon>Craniata</taxon>
        <taxon>Vertebrata</taxon>
        <taxon>Euteleostomi</taxon>
        <taxon>Actinopterygii</taxon>
        <taxon>Neopterygii</taxon>
        <taxon>Teleostei</taxon>
        <taxon>Neoteleostei</taxon>
        <taxon>Acanthomorphata</taxon>
        <taxon>Eupercaria</taxon>
        <taxon>Perciformes</taxon>
        <taxon>Percoidei</taxon>
        <taxon>Percidae</taxon>
        <taxon>Etheostomatinae</taxon>
        <taxon>Etheostoma</taxon>
    </lineage>
</organism>
<evidence type="ECO:0000313" key="3">
    <source>
        <dbReference type="Proteomes" id="UP000327493"/>
    </source>
</evidence>
<feature type="signal peptide" evidence="1">
    <location>
        <begin position="1"/>
        <end position="23"/>
    </location>
</feature>
<feature type="chain" id="PRO_5023895172" evidence="1">
    <location>
        <begin position="24"/>
        <end position="102"/>
    </location>
</feature>